<dbReference type="SMART" id="SM00304">
    <property type="entry name" value="HAMP"/>
    <property type="match status" value="1"/>
</dbReference>
<dbReference type="SUPFAM" id="SSF47384">
    <property type="entry name" value="Homodimeric domain of signal transducing histidine kinase"/>
    <property type="match status" value="1"/>
</dbReference>
<dbReference type="SMART" id="SM00388">
    <property type="entry name" value="HisKA"/>
    <property type="match status" value="1"/>
</dbReference>
<evidence type="ECO:0000259" key="15">
    <source>
        <dbReference type="PROSITE" id="PS50109"/>
    </source>
</evidence>
<evidence type="ECO:0000256" key="3">
    <source>
        <dbReference type="ARBA" id="ARBA00012438"/>
    </source>
</evidence>
<evidence type="ECO:0000256" key="1">
    <source>
        <dbReference type="ARBA" id="ARBA00000085"/>
    </source>
</evidence>
<dbReference type="PANTHER" id="PTHR45528:SF1">
    <property type="entry name" value="SENSOR HISTIDINE KINASE CPXA"/>
    <property type="match status" value="1"/>
</dbReference>
<dbReference type="InterPro" id="IPR005467">
    <property type="entry name" value="His_kinase_dom"/>
</dbReference>
<dbReference type="InterPro" id="IPR003594">
    <property type="entry name" value="HATPase_dom"/>
</dbReference>
<dbReference type="RefSeq" id="WP_018475107.1">
    <property type="nucleotide sequence ID" value="NZ_BMWX01000001.1"/>
</dbReference>
<dbReference type="PRINTS" id="PR00344">
    <property type="entry name" value="BCTRLSENSOR"/>
</dbReference>
<evidence type="ECO:0000256" key="14">
    <source>
        <dbReference type="SAM" id="Phobius"/>
    </source>
</evidence>
<comment type="subcellular location">
    <subcellularLocation>
        <location evidence="2">Cell membrane</location>
        <topology evidence="2">Multi-pass membrane protein</topology>
    </subcellularLocation>
</comment>
<protein>
    <recommendedName>
        <fullName evidence="3">histidine kinase</fullName>
        <ecNumber evidence="3">2.7.13.3</ecNumber>
    </recommendedName>
</protein>
<gene>
    <name evidence="17" type="ORF">GCM10007049_00840</name>
</gene>
<keyword evidence="12" id="KW-0902">Two-component regulatory system</keyword>
<evidence type="ECO:0000256" key="5">
    <source>
        <dbReference type="ARBA" id="ARBA00022553"/>
    </source>
</evidence>
<proteinExistence type="predicted"/>
<keyword evidence="8" id="KW-0547">Nucleotide-binding</keyword>
<evidence type="ECO:0000256" key="10">
    <source>
        <dbReference type="ARBA" id="ARBA00022840"/>
    </source>
</evidence>
<dbReference type="GO" id="GO:0000155">
    <property type="term" value="F:phosphorelay sensor kinase activity"/>
    <property type="evidence" value="ECO:0007669"/>
    <property type="project" value="InterPro"/>
</dbReference>
<keyword evidence="6" id="KW-0808">Transferase</keyword>
<comment type="catalytic activity">
    <reaction evidence="1">
        <text>ATP + protein L-histidine = ADP + protein N-phospho-L-histidine.</text>
        <dbReference type="EC" id="2.7.13.3"/>
    </reaction>
</comment>
<dbReference type="Proteomes" id="UP000619457">
    <property type="component" value="Unassembled WGS sequence"/>
</dbReference>
<keyword evidence="11 14" id="KW-1133">Transmembrane helix</keyword>
<dbReference type="AlphaFoldDB" id="A0A918UHR8"/>
<dbReference type="EMBL" id="BMWX01000001">
    <property type="protein sequence ID" value="GGZ12935.1"/>
    <property type="molecule type" value="Genomic_DNA"/>
</dbReference>
<reference evidence="17" key="1">
    <citation type="journal article" date="2014" name="Int. J. Syst. Evol. Microbiol.">
        <title>Complete genome sequence of Corynebacterium casei LMG S-19264T (=DSM 44701T), isolated from a smear-ripened cheese.</title>
        <authorList>
            <consortium name="US DOE Joint Genome Institute (JGI-PGF)"/>
            <person name="Walter F."/>
            <person name="Albersmeier A."/>
            <person name="Kalinowski J."/>
            <person name="Ruckert C."/>
        </authorList>
    </citation>
    <scope>NUCLEOTIDE SEQUENCE</scope>
    <source>
        <strain evidence="17">KCTC 12368</strain>
    </source>
</reference>
<dbReference type="InterPro" id="IPR004358">
    <property type="entry name" value="Sig_transdc_His_kin-like_C"/>
</dbReference>
<evidence type="ECO:0000256" key="2">
    <source>
        <dbReference type="ARBA" id="ARBA00004651"/>
    </source>
</evidence>
<dbReference type="Pfam" id="PF00512">
    <property type="entry name" value="HisKA"/>
    <property type="match status" value="1"/>
</dbReference>
<dbReference type="GO" id="GO:0005886">
    <property type="term" value="C:plasma membrane"/>
    <property type="evidence" value="ECO:0007669"/>
    <property type="project" value="UniProtKB-SubCell"/>
</dbReference>
<feature type="domain" description="Histidine kinase" evidence="15">
    <location>
        <begin position="239"/>
        <end position="456"/>
    </location>
</feature>
<keyword evidence="4" id="KW-1003">Cell membrane</keyword>
<accession>A0A918UHR8</accession>
<evidence type="ECO:0000256" key="12">
    <source>
        <dbReference type="ARBA" id="ARBA00023012"/>
    </source>
</evidence>
<evidence type="ECO:0000256" key="7">
    <source>
        <dbReference type="ARBA" id="ARBA00022692"/>
    </source>
</evidence>
<comment type="caution">
    <text evidence="17">The sequence shown here is derived from an EMBL/GenBank/DDBJ whole genome shotgun (WGS) entry which is preliminary data.</text>
</comment>
<evidence type="ECO:0000313" key="18">
    <source>
        <dbReference type="Proteomes" id="UP000619457"/>
    </source>
</evidence>
<keyword evidence="9 17" id="KW-0418">Kinase</keyword>
<sequence length="456" mass="51830">MKIQNKIIYILLAVFFSYTLLFSGFIYYSISNYAFTDFYKRLEIRAIAAAKSRLENESGGNVIRELRQEYLEKLPDEEIRLFRKPSSGHWENIPEVALLDPSFLEDIIQEGTGTYHDKKTFYYGTFYLAPDQTPYLVVISAENYFISHHIQYLRNLLFTALGFAFVIILVAAYLFSRQIIQPINNIIVKVKEISSENLHLRLPGNSNNDDTISKLSQTFNEMLTRLETSFETQKNFISNASHELNTPLTSIIGEAEVTLSKARKPEEYVQSLNTILGEAEKLEKKTKALLMLAQTGFDGKSQKFSKLRVDQLILDVKETVEKIDSRSKIQLDFSLLPENPDLLKTNGNEPLLHLALSNIILNGCKYSNFSPVKVALGASEDRILIIVHDQGIGIPTQELKYIYDPYFRASNTLNHEGYGIGLPLARNIIQLHKGDLQVRSVEEDGTTVQISLASLR</sequence>
<evidence type="ECO:0000259" key="16">
    <source>
        <dbReference type="PROSITE" id="PS50885"/>
    </source>
</evidence>
<evidence type="ECO:0000313" key="17">
    <source>
        <dbReference type="EMBL" id="GGZ12935.1"/>
    </source>
</evidence>
<keyword evidence="5" id="KW-0597">Phosphoprotein</keyword>
<feature type="transmembrane region" description="Helical" evidence="14">
    <location>
        <begin position="156"/>
        <end position="175"/>
    </location>
</feature>
<evidence type="ECO:0000256" key="13">
    <source>
        <dbReference type="ARBA" id="ARBA00023136"/>
    </source>
</evidence>
<dbReference type="InterPro" id="IPR050398">
    <property type="entry name" value="HssS/ArlS-like"/>
</dbReference>
<evidence type="ECO:0000256" key="6">
    <source>
        <dbReference type="ARBA" id="ARBA00022679"/>
    </source>
</evidence>
<dbReference type="GO" id="GO:0005524">
    <property type="term" value="F:ATP binding"/>
    <property type="evidence" value="ECO:0007669"/>
    <property type="project" value="UniProtKB-KW"/>
</dbReference>
<evidence type="ECO:0000256" key="4">
    <source>
        <dbReference type="ARBA" id="ARBA00022475"/>
    </source>
</evidence>
<dbReference type="SUPFAM" id="SSF55874">
    <property type="entry name" value="ATPase domain of HSP90 chaperone/DNA topoisomerase II/histidine kinase"/>
    <property type="match status" value="1"/>
</dbReference>
<dbReference type="PROSITE" id="PS50885">
    <property type="entry name" value="HAMP"/>
    <property type="match status" value="1"/>
</dbReference>
<dbReference type="Gene3D" id="3.30.565.10">
    <property type="entry name" value="Histidine kinase-like ATPase, C-terminal domain"/>
    <property type="match status" value="1"/>
</dbReference>
<dbReference type="Gene3D" id="1.10.287.130">
    <property type="match status" value="1"/>
</dbReference>
<dbReference type="InterPro" id="IPR003660">
    <property type="entry name" value="HAMP_dom"/>
</dbReference>
<dbReference type="CDD" id="cd00082">
    <property type="entry name" value="HisKA"/>
    <property type="match status" value="1"/>
</dbReference>
<dbReference type="Gene3D" id="6.10.340.10">
    <property type="match status" value="1"/>
</dbReference>
<reference evidence="17" key="2">
    <citation type="submission" date="2020-09" db="EMBL/GenBank/DDBJ databases">
        <authorList>
            <person name="Sun Q."/>
            <person name="Kim S."/>
        </authorList>
    </citation>
    <scope>NUCLEOTIDE SEQUENCE</scope>
    <source>
        <strain evidence="17">KCTC 12368</strain>
    </source>
</reference>
<dbReference type="PROSITE" id="PS50109">
    <property type="entry name" value="HIS_KIN"/>
    <property type="match status" value="1"/>
</dbReference>
<evidence type="ECO:0000256" key="8">
    <source>
        <dbReference type="ARBA" id="ARBA00022741"/>
    </source>
</evidence>
<evidence type="ECO:0000256" key="9">
    <source>
        <dbReference type="ARBA" id="ARBA00022777"/>
    </source>
</evidence>
<dbReference type="EC" id="2.7.13.3" evidence="3"/>
<dbReference type="CDD" id="cd06225">
    <property type="entry name" value="HAMP"/>
    <property type="match status" value="1"/>
</dbReference>
<dbReference type="InterPro" id="IPR036890">
    <property type="entry name" value="HATPase_C_sf"/>
</dbReference>
<dbReference type="SMART" id="SM00387">
    <property type="entry name" value="HATPase_c"/>
    <property type="match status" value="1"/>
</dbReference>
<keyword evidence="7 14" id="KW-0812">Transmembrane</keyword>
<dbReference type="InterPro" id="IPR003661">
    <property type="entry name" value="HisK_dim/P_dom"/>
</dbReference>
<organism evidence="17 18">
    <name type="scientific">Echinicola pacifica</name>
    <dbReference type="NCBI Taxonomy" id="346377"/>
    <lineage>
        <taxon>Bacteria</taxon>
        <taxon>Pseudomonadati</taxon>
        <taxon>Bacteroidota</taxon>
        <taxon>Cytophagia</taxon>
        <taxon>Cytophagales</taxon>
        <taxon>Cyclobacteriaceae</taxon>
        <taxon>Echinicola</taxon>
    </lineage>
</organism>
<dbReference type="SUPFAM" id="SSF158472">
    <property type="entry name" value="HAMP domain-like"/>
    <property type="match status" value="1"/>
</dbReference>
<dbReference type="PANTHER" id="PTHR45528">
    <property type="entry name" value="SENSOR HISTIDINE KINASE CPXA"/>
    <property type="match status" value="1"/>
</dbReference>
<keyword evidence="18" id="KW-1185">Reference proteome</keyword>
<feature type="domain" description="HAMP" evidence="16">
    <location>
        <begin position="177"/>
        <end position="231"/>
    </location>
</feature>
<evidence type="ECO:0000256" key="11">
    <source>
        <dbReference type="ARBA" id="ARBA00022989"/>
    </source>
</evidence>
<keyword evidence="13 14" id="KW-0472">Membrane</keyword>
<keyword evidence="10" id="KW-0067">ATP-binding</keyword>
<dbReference type="InterPro" id="IPR036097">
    <property type="entry name" value="HisK_dim/P_sf"/>
</dbReference>
<name>A0A918UHR8_9BACT</name>
<feature type="transmembrane region" description="Helical" evidence="14">
    <location>
        <begin position="7"/>
        <end position="30"/>
    </location>
</feature>
<dbReference type="Pfam" id="PF00672">
    <property type="entry name" value="HAMP"/>
    <property type="match status" value="1"/>
</dbReference>
<dbReference type="Pfam" id="PF02518">
    <property type="entry name" value="HATPase_c"/>
    <property type="match status" value="1"/>
</dbReference>